<dbReference type="OrthoDB" id="27198at2759"/>
<dbReference type="InterPro" id="IPR009060">
    <property type="entry name" value="UBA-like_sf"/>
</dbReference>
<dbReference type="Pfam" id="PF14555">
    <property type="entry name" value="UBA_4"/>
    <property type="match status" value="1"/>
</dbReference>
<gene>
    <name evidence="1" type="ORF">TGAMA5MH_09584</name>
</gene>
<organism evidence="1 2">
    <name type="scientific">Trichoderma gamsii</name>
    <dbReference type="NCBI Taxonomy" id="398673"/>
    <lineage>
        <taxon>Eukaryota</taxon>
        <taxon>Fungi</taxon>
        <taxon>Dikarya</taxon>
        <taxon>Ascomycota</taxon>
        <taxon>Pezizomycotina</taxon>
        <taxon>Sordariomycetes</taxon>
        <taxon>Hypocreomycetidae</taxon>
        <taxon>Hypocreales</taxon>
        <taxon>Hypocreaceae</taxon>
        <taxon>Trichoderma</taxon>
    </lineage>
</organism>
<comment type="caution">
    <text evidence="1">The sequence shown here is derived from an EMBL/GenBank/DDBJ whole genome shotgun (WGS) entry which is preliminary data.</text>
</comment>
<proteinExistence type="predicted"/>
<sequence length="44" mass="4822">MPPPSLAQQKILLAQFVSLTGVSERQATRYLKSTGYKLNEAVDA</sequence>
<reference evidence="1 2" key="1">
    <citation type="submission" date="2017-02" db="EMBL/GenBank/DDBJ databases">
        <title>Genomes of Trichoderma spp. with biocontrol activity.</title>
        <authorList>
            <person name="Gardiner D."/>
            <person name="Kazan K."/>
            <person name="Vos C."/>
            <person name="Harvey P."/>
        </authorList>
    </citation>
    <scope>NUCLEOTIDE SEQUENCE [LARGE SCALE GENOMIC DNA]</scope>
    <source>
        <strain evidence="1 2">A5MH</strain>
    </source>
</reference>
<dbReference type="Proteomes" id="UP000236546">
    <property type="component" value="Unassembled WGS sequence"/>
</dbReference>
<protein>
    <submittedName>
        <fullName evidence="1">Uncharacterized protein</fullName>
    </submittedName>
</protein>
<evidence type="ECO:0000313" key="2">
    <source>
        <dbReference type="Proteomes" id="UP000236546"/>
    </source>
</evidence>
<dbReference type="Gene3D" id="1.10.8.10">
    <property type="entry name" value="DNA helicase RuvA subunit, C-terminal domain"/>
    <property type="match status" value="1"/>
</dbReference>
<evidence type="ECO:0000313" key="1">
    <source>
        <dbReference type="EMBL" id="PNP38503.1"/>
    </source>
</evidence>
<dbReference type="SUPFAM" id="SSF46934">
    <property type="entry name" value="UBA-like"/>
    <property type="match status" value="1"/>
</dbReference>
<dbReference type="AlphaFoldDB" id="A0A2K0SZ05"/>
<dbReference type="EMBL" id="MTYH01000104">
    <property type="protein sequence ID" value="PNP38503.1"/>
    <property type="molecule type" value="Genomic_DNA"/>
</dbReference>
<name>A0A2K0SZ05_9HYPO</name>
<accession>A0A2K0SZ05</accession>